<sequence>MILDAGPGGLHGPAGAGRRDVSDAERAAGVLRLAVQAEGRLRSIVDESKPGRMQDAAAAFGNVPRAVLEHSRDPLEQAALVGQVGGSMAFHAERLRMRARDEAHAEIRELREAQYQGFLRDAEGGAADGAADRMAGSAVGSAEEGATGEGYSPAGADGEGRIRGDDTRNRWAAKADEAVRTLLGVVAAARRKGEDPAALLRQGREGNVVDDLVAAYGPEHSAHAPSGVTPDASAFVVGGTGGTPAGVQPGE</sequence>
<feature type="region of interest" description="Disordered" evidence="1">
    <location>
        <begin position="1"/>
        <end position="21"/>
    </location>
</feature>
<feature type="compositionally biased region" description="Low complexity" evidence="1">
    <location>
        <begin position="133"/>
        <end position="152"/>
    </location>
</feature>
<dbReference type="AlphaFoldDB" id="A0A7J0BS94"/>
<dbReference type="EMBL" id="BLVP01000007">
    <property type="protein sequence ID" value="GFM36577.1"/>
    <property type="molecule type" value="Genomic_DNA"/>
</dbReference>
<accession>A0A7J0BS94</accession>
<dbReference type="RefSeq" id="WP_174409256.1">
    <property type="nucleotide sequence ID" value="NZ_BLVP01000007.1"/>
</dbReference>
<feature type="compositionally biased region" description="Gly residues" evidence="1">
    <location>
        <begin position="1"/>
        <end position="15"/>
    </location>
</feature>
<protein>
    <submittedName>
        <fullName evidence="2">Uncharacterized protein</fullName>
    </submittedName>
</protein>
<name>A0A7J0BS94_9BACT</name>
<dbReference type="Proteomes" id="UP000503820">
    <property type="component" value="Unassembled WGS sequence"/>
</dbReference>
<gene>
    <name evidence="2" type="ORF">DSM19430T_12610</name>
</gene>
<comment type="caution">
    <text evidence="2">The sequence shown here is derived from an EMBL/GenBank/DDBJ whole genome shotgun (WGS) entry which is preliminary data.</text>
</comment>
<feature type="region of interest" description="Disordered" evidence="1">
    <location>
        <begin position="133"/>
        <end position="164"/>
    </location>
</feature>
<proteinExistence type="predicted"/>
<reference evidence="2 3" key="1">
    <citation type="submission" date="2020-05" db="EMBL/GenBank/DDBJ databases">
        <title>Draft genome sequence of Desulfovibrio psychrotolerans JS1T.</title>
        <authorList>
            <person name="Ueno A."/>
            <person name="Tamazawa S."/>
            <person name="Tamamura S."/>
            <person name="Murakami T."/>
            <person name="Kiyama T."/>
            <person name="Inomata H."/>
            <person name="Amano Y."/>
            <person name="Miyakawa K."/>
            <person name="Tamaki H."/>
            <person name="Naganuma T."/>
            <person name="Kaneko K."/>
        </authorList>
    </citation>
    <scope>NUCLEOTIDE SEQUENCE [LARGE SCALE GENOMIC DNA]</scope>
    <source>
        <strain evidence="2 3">JS1</strain>
    </source>
</reference>
<organism evidence="2 3">
    <name type="scientific">Desulfovibrio psychrotolerans</name>
    <dbReference type="NCBI Taxonomy" id="415242"/>
    <lineage>
        <taxon>Bacteria</taxon>
        <taxon>Pseudomonadati</taxon>
        <taxon>Thermodesulfobacteriota</taxon>
        <taxon>Desulfovibrionia</taxon>
        <taxon>Desulfovibrionales</taxon>
        <taxon>Desulfovibrionaceae</taxon>
        <taxon>Desulfovibrio</taxon>
    </lineage>
</organism>
<evidence type="ECO:0000256" key="1">
    <source>
        <dbReference type="SAM" id="MobiDB-lite"/>
    </source>
</evidence>
<evidence type="ECO:0000313" key="2">
    <source>
        <dbReference type="EMBL" id="GFM36577.1"/>
    </source>
</evidence>
<keyword evidence="3" id="KW-1185">Reference proteome</keyword>
<evidence type="ECO:0000313" key="3">
    <source>
        <dbReference type="Proteomes" id="UP000503820"/>
    </source>
</evidence>